<dbReference type="SUPFAM" id="SSF81296">
    <property type="entry name" value="E set domains"/>
    <property type="match status" value="1"/>
</dbReference>
<dbReference type="EMBL" id="DXDA01000037">
    <property type="protein sequence ID" value="HIY68688.1"/>
    <property type="molecule type" value="Genomic_DNA"/>
</dbReference>
<dbReference type="InterPro" id="IPR014756">
    <property type="entry name" value="Ig_E-set"/>
</dbReference>
<dbReference type="InterPro" id="IPR013783">
    <property type="entry name" value="Ig-like_fold"/>
</dbReference>
<dbReference type="Proteomes" id="UP000886844">
    <property type="component" value="Unassembled WGS sequence"/>
</dbReference>
<comment type="caution">
    <text evidence="1">The sequence shown here is derived from an EMBL/GenBank/DDBJ whole genome shotgun (WGS) entry which is preliminary data.</text>
</comment>
<accession>A0A9D2CC75</accession>
<dbReference type="Gene3D" id="2.60.40.10">
    <property type="entry name" value="Immunoglobulins"/>
    <property type="match status" value="2"/>
</dbReference>
<protein>
    <recommendedName>
        <fullName evidence="3">IPT/TIG domain-containing protein</fullName>
    </recommendedName>
</protein>
<sequence>MKKILICAALFLAMGCNKDEGDSNPGVPSITRIRTEAGTVTYAKRGMSVEIDGKNLIKVNSVTFNGCEADLSVAVIAQQRILLAIPDDAPTIADGPVTDEVVVSTDGGEARSKLILLPPEPVLTSLSNTMPEVGETIVIGGENLFYVQEVQFPGRRIFTVTDFTVSEEGSQIEVTVPEGYDPSKGDIRVVTLSGEAAITPDVPEEPEEPLPDEPLTVTELKYLPDVSYASWEVKENLQEGDLVYVDRTTMTFSSIPEFYKGSLWISTAVDSRGYINEEEPLVSFRVNRTCDVYIAYNKGTVGWVKWLQDGTWTRMEIDADKELHEEIKVVSTQFPDGEPDTYYLYKRRFEAGVIELRANSNQKNTRSPYFVILK</sequence>
<evidence type="ECO:0000313" key="2">
    <source>
        <dbReference type="Proteomes" id="UP000886844"/>
    </source>
</evidence>
<proteinExistence type="predicted"/>
<dbReference type="PROSITE" id="PS51257">
    <property type="entry name" value="PROKAR_LIPOPROTEIN"/>
    <property type="match status" value="1"/>
</dbReference>
<evidence type="ECO:0008006" key="3">
    <source>
        <dbReference type="Google" id="ProtNLM"/>
    </source>
</evidence>
<gene>
    <name evidence="1" type="ORF">H9828_04660</name>
</gene>
<organism evidence="1 2">
    <name type="scientific">Candidatus Alistipes intestinigallinarum</name>
    <dbReference type="NCBI Taxonomy" id="2838440"/>
    <lineage>
        <taxon>Bacteria</taxon>
        <taxon>Pseudomonadati</taxon>
        <taxon>Bacteroidota</taxon>
        <taxon>Bacteroidia</taxon>
        <taxon>Bacteroidales</taxon>
        <taxon>Rikenellaceae</taxon>
        <taxon>Alistipes</taxon>
    </lineage>
</organism>
<evidence type="ECO:0000313" key="1">
    <source>
        <dbReference type="EMBL" id="HIY68688.1"/>
    </source>
</evidence>
<dbReference type="AlphaFoldDB" id="A0A9D2CC75"/>
<reference evidence="1" key="2">
    <citation type="submission" date="2021-04" db="EMBL/GenBank/DDBJ databases">
        <authorList>
            <person name="Gilroy R."/>
        </authorList>
    </citation>
    <scope>NUCLEOTIDE SEQUENCE</scope>
    <source>
        <strain evidence="1">5134</strain>
    </source>
</reference>
<reference evidence="1" key="1">
    <citation type="journal article" date="2021" name="PeerJ">
        <title>Extensive microbial diversity within the chicken gut microbiome revealed by metagenomics and culture.</title>
        <authorList>
            <person name="Gilroy R."/>
            <person name="Ravi A."/>
            <person name="Getino M."/>
            <person name="Pursley I."/>
            <person name="Horton D.L."/>
            <person name="Alikhan N.F."/>
            <person name="Baker D."/>
            <person name="Gharbi K."/>
            <person name="Hall N."/>
            <person name="Watson M."/>
            <person name="Adriaenssens E.M."/>
            <person name="Foster-Nyarko E."/>
            <person name="Jarju S."/>
            <person name="Secka A."/>
            <person name="Antonio M."/>
            <person name="Oren A."/>
            <person name="Chaudhuri R.R."/>
            <person name="La Ragione R."/>
            <person name="Hildebrand F."/>
            <person name="Pallen M.J."/>
        </authorList>
    </citation>
    <scope>NUCLEOTIDE SEQUENCE</scope>
    <source>
        <strain evidence="1">5134</strain>
    </source>
</reference>
<name>A0A9D2CC75_9BACT</name>